<sequence>MSEIVLVTGASAGFGQAIVAKLVSDGYKVIGAARRLEKLKELERQFGSEHFYALQMDVSSRSTVDAALSQLSEKWQKIDILINNAGLALGLDKAYEANFDDWITMINTNIVGLTYLTHKLLPQMIERNKGTIINLGSTAGTIPYPGANIYGASKAFVKQFSLNLRADVAGKNIRVTNIEPGLCEGTEFSSVRFKGDKERVKSLYEGAHAIRPIDIANTVSWVIAQPAHLNINRIEMMPVSQSYGPQPVYRDTKF</sequence>
<proteinExistence type="inferred from homology"/>
<organism evidence="4 5">
    <name type="scientific">Streptococcus didelphis</name>
    <dbReference type="NCBI Taxonomy" id="102886"/>
    <lineage>
        <taxon>Bacteria</taxon>
        <taxon>Bacillati</taxon>
        <taxon>Bacillota</taxon>
        <taxon>Bacilli</taxon>
        <taxon>Lactobacillales</taxon>
        <taxon>Streptococcaceae</taxon>
        <taxon>Streptococcus</taxon>
    </lineage>
</organism>
<keyword evidence="5" id="KW-1185">Reference proteome</keyword>
<accession>A0ABY9LHM2</accession>
<dbReference type="Gene3D" id="3.40.50.720">
    <property type="entry name" value="NAD(P)-binding Rossmann-like Domain"/>
    <property type="match status" value="1"/>
</dbReference>
<reference evidence="5" key="1">
    <citation type="submission" date="2022-10" db="EMBL/GenBank/DDBJ databases">
        <title>Streptococcus didelphis as causative of fatal infections in opossums (Didelphis albiventris).</title>
        <authorList>
            <person name="Breyer G.M."/>
            <person name="Da Silva M.E.R.J."/>
            <person name="Siqueira F.M."/>
        </authorList>
    </citation>
    <scope>NUCLEOTIDE SEQUENCE [LARGE SCALE GENOMIC DNA]</scope>
    <source>
        <strain evidence="5">LBVP101/21</strain>
    </source>
</reference>
<evidence type="ECO:0000313" key="5">
    <source>
        <dbReference type="Proteomes" id="UP001238096"/>
    </source>
</evidence>
<dbReference type="InterPro" id="IPR020904">
    <property type="entry name" value="Sc_DH/Rdtase_CS"/>
</dbReference>
<evidence type="ECO:0000256" key="3">
    <source>
        <dbReference type="RuleBase" id="RU000363"/>
    </source>
</evidence>
<dbReference type="InterPro" id="IPR002347">
    <property type="entry name" value="SDR_fam"/>
</dbReference>
<dbReference type="PANTHER" id="PTHR42901">
    <property type="entry name" value="ALCOHOL DEHYDROGENASE"/>
    <property type="match status" value="1"/>
</dbReference>
<dbReference type="EMBL" id="CP110509">
    <property type="protein sequence ID" value="WMB28300.1"/>
    <property type="molecule type" value="Genomic_DNA"/>
</dbReference>
<evidence type="ECO:0000256" key="1">
    <source>
        <dbReference type="ARBA" id="ARBA00006484"/>
    </source>
</evidence>
<dbReference type="PRINTS" id="PR00081">
    <property type="entry name" value="GDHRDH"/>
</dbReference>
<gene>
    <name evidence="4" type="ORF">N1496_01075</name>
</gene>
<dbReference type="Pfam" id="PF00106">
    <property type="entry name" value="adh_short"/>
    <property type="match status" value="1"/>
</dbReference>
<protein>
    <submittedName>
        <fullName evidence="4">SDR family NAD(P)-dependent oxidoreductase</fullName>
    </submittedName>
</protein>
<dbReference type="SUPFAM" id="SSF51735">
    <property type="entry name" value="NAD(P)-binding Rossmann-fold domains"/>
    <property type="match status" value="1"/>
</dbReference>
<dbReference type="PANTHER" id="PTHR42901:SF1">
    <property type="entry name" value="ALCOHOL DEHYDROGENASE"/>
    <property type="match status" value="1"/>
</dbReference>
<dbReference type="RefSeq" id="WP_018365922.1">
    <property type="nucleotide sequence ID" value="NZ_CP104407.1"/>
</dbReference>
<dbReference type="PRINTS" id="PR00080">
    <property type="entry name" value="SDRFAMILY"/>
</dbReference>
<dbReference type="PROSITE" id="PS00061">
    <property type="entry name" value="ADH_SHORT"/>
    <property type="match status" value="1"/>
</dbReference>
<keyword evidence="2" id="KW-0560">Oxidoreductase</keyword>
<dbReference type="InterPro" id="IPR036291">
    <property type="entry name" value="NAD(P)-bd_dom_sf"/>
</dbReference>
<dbReference type="Proteomes" id="UP001238096">
    <property type="component" value="Chromosome"/>
</dbReference>
<comment type="similarity">
    <text evidence="1 3">Belongs to the short-chain dehydrogenases/reductases (SDR) family.</text>
</comment>
<evidence type="ECO:0000313" key="4">
    <source>
        <dbReference type="EMBL" id="WMB28300.1"/>
    </source>
</evidence>
<evidence type="ECO:0000256" key="2">
    <source>
        <dbReference type="ARBA" id="ARBA00023002"/>
    </source>
</evidence>
<name>A0ABY9LHM2_9STRE</name>